<dbReference type="Gene3D" id="1.25.40.10">
    <property type="entry name" value="Tetratricopeptide repeat domain"/>
    <property type="match status" value="1"/>
</dbReference>
<feature type="compositionally biased region" description="Low complexity" evidence="3">
    <location>
        <begin position="300"/>
        <end position="313"/>
    </location>
</feature>
<dbReference type="InterPro" id="IPR036116">
    <property type="entry name" value="FN3_sf"/>
</dbReference>
<sequence>MSQASPLSPARQRAQALASAGDLAGARAVLEKAVELGKVNLSEDDPDVLLTAYELGTVLQQADDPSAARRVLEEAYASGLWRLGDSDPLMVRISHDIGVVAEELGNRHEARKAFTRVAELGPEVLGESDAAVARARAYLGLSVVRAEDPATPLPVVDARVEQSWTVRPAPPVDDAGGGRSAAVQPPSAANQRVWPGSEPERPLPASPVRAPEAARFPQAGPPAQLQQTAQEPQAVRADGRAATQLPGPPMSPIEEPTVAQPIISPRVGPGGVQAPVQTQGPRIPVQRQSPPGVPSYTGGPAAAASYPQAPASASPSYGRKGLGLFAAIAAVLAAVIAVAALVFVLANRSGEPGGEPNVPTLAGEAPSDVRLRDAGSAITVTWRDPANGSVSFMVTMGQAGQELKPVSTLGPGQTSFEMSGLNATLNYCFAVVAVYRNNQFATSSQACTTRATATPR</sequence>
<keyword evidence="1" id="KW-0326">Glycosidase</keyword>
<keyword evidence="4" id="KW-0472">Membrane</keyword>
<dbReference type="InterPro" id="IPR011990">
    <property type="entry name" value="TPR-like_helical_dom_sf"/>
</dbReference>
<feature type="region of interest" description="Disordered" evidence="3">
    <location>
        <begin position="166"/>
        <end position="313"/>
    </location>
</feature>
<evidence type="ECO:0000256" key="3">
    <source>
        <dbReference type="SAM" id="MobiDB-lite"/>
    </source>
</evidence>
<evidence type="ECO:0000256" key="1">
    <source>
        <dbReference type="ARBA" id="ARBA00023295"/>
    </source>
</evidence>
<comment type="caution">
    <text evidence="6">The sequence shown here is derived from an EMBL/GenBank/DDBJ whole genome shotgun (WGS) entry which is preliminary data.</text>
</comment>
<feature type="domain" description="Fibronectin type-III" evidence="5">
    <location>
        <begin position="365"/>
        <end position="455"/>
    </location>
</feature>
<organism evidence="6 7">
    <name type="scientific">Paractinoplanes deccanensis</name>
    <dbReference type="NCBI Taxonomy" id="113561"/>
    <lineage>
        <taxon>Bacteria</taxon>
        <taxon>Bacillati</taxon>
        <taxon>Actinomycetota</taxon>
        <taxon>Actinomycetes</taxon>
        <taxon>Micromonosporales</taxon>
        <taxon>Micromonosporaceae</taxon>
        <taxon>Paractinoplanes</taxon>
    </lineage>
</organism>
<protein>
    <recommendedName>
        <fullName evidence="5">Fibronectin type-III domain-containing protein</fullName>
    </recommendedName>
</protein>
<gene>
    <name evidence="6" type="ORF">Ade02nite_88210</name>
</gene>
<dbReference type="InterPro" id="IPR003961">
    <property type="entry name" value="FN3_dom"/>
</dbReference>
<dbReference type="SUPFAM" id="SSF49265">
    <property type="entry name" value="Fibronectin type III"/>
    <property type="match status" value="1"/>
</dbReference>
<dbReference type="Gene3D" id="2.60.40.10">
    <property type="entry name" value="Immunoglobulins"/>
    <property type="match status" value="1"/>
</dbReference>
<evidence type="ECO:0000259" key="5">
    <source>
        <dbReference type="PROSITE" id="PS50853"/>
    </source>
</evidence>
<dbReference type="PROSITE" id="PS50853">
    <property type="entry name" value="FN3"/>
    <property type="match status" value="1"/>
</dbReference>
<keyword evidence="2" id="KW-0119">Carbohydrate metabolism</keyword>
<evidence type="ECO:0000313" key="6">
    <source>
        <dbReference type="EMBL" id="GID80180.1"/>
    </source>
</evidence>
<evidence type="ECO:0000313" key="7">
    <source>
        <dbReference type="Proteomes" id="UP000609879"/>
    </source>
</evidence>
<keyword evidence="4" id="KW-1133">Transmembrane helix</keyword>
<dbReference type="InterPro" id="IPR013783">
    <property type="entry name" value="Ig-like_fold"/>
</dbReference>
<name>A0ABQ3YJK8_9ACTN</name>
<keyword evidence="1" id="KW-0378">Hydrolase</keyword>
<dbReference type="Proteomes" id="UP000609879">
    <property type="component" value="Unassembled WGS sequence"/>
</dbReference>
<dbReference type="Pfam" id="PF13424">
    <property type="entry name" value="TPR_12"/>
    <property type="match status" value="1"/>
</dbReference>
<dbReference type="SUPFAM" id="SSF48452">
    <property type="entry name" value="TPR-like"/>
    <property type="match status" value="1"/>
</dbReference>
<evidence type="ECO:0000256" key="2">
    <source>
        <dbReference type="ARBA" id="ARBA00023326"/>
    </source>
</evidence>
<reference evidence="6 7" key="1">
    <citation type="submission" date="2021-01" db="EMBL/GenBank/DDBJ databases">
        <title>Whole genome shotgun sequence of Actinoplanes deccanensis NBRC 13994.</title>
        <authorList>
            <person name="Komaki H."/>
            <person name="Tamura T."/>
        </authorList>
    </citation>
    <scope>NUCLEOTIDE SEQUENCE [LARGE SCALE GENOMIC DNA]</scope>
    <source>
        <strain evidence="6 7">NBRC 13994</strain>
    </source>
</reference>
<keyword evidence="7" id="KW-1185">Reference proteome</keyword>
<proteinExistence type="predicted"/>
<dbReference type="RefSeq" id="WP_203777244.1">
    <property type="nucleotide sequence ID" value="NZ_JBHRZA010000037.1"/>
</dbReference>
<dbReference type="CDD" id="cd00063">
    <property type="entry name" value="FN3"/>
    <property type="match status" value="1"/>
</dbReference>
<accession>A0ABQ3YJK8</accession>
<dbReference type="EMBL" id="BOMI01000188">
    <property type="protein sequence ID" value="GID80180.1"/>
    <property type="molecule type" value="Genomic_DNA"/>
</dbReference>
<feature type="transmembrane region" description="Helical" evidence="4">
    <location>
        <begin position="322"/>
        <end position="346"/>
    </location>
</feature>
<keyword evidence="2" id="KW-0624">Polysaccharide degradation</keyword>
<evidence type="ECO:0000256" key="4">
    <source>
        <dbReference type="SAM" id="Phobius"/>
    </source>
</evidence>
<keyword evidence="4" id="KW-0812">Transmembrane</keyword>